<dbReference type="Gene3D" id="4.10.810.10">
    <property type="entry name" value="Virus Scaffolding Protein, Chain A"/>
    <property type="match status" value="1"/>
</dbReference>
<dbReference type="OrthoDB" id="9964908at2"/>
<organism evidence="2 3">
    <name type="scientific">Brochothrix campestris FSL F6-1037</name>
    <dbReference type="NCBI Taxonomy" id="1265861"/>
    <lineage>
        <taxon>Bacteria</taxon>
        <taxon>Bacillati</taxon>
        <taxon>Bacillota</taxon>
        <taxon>Bacilli</taxon>
        <taxon>Bacillales</taxon>
        <taxon>Listeriaceae</taxon>
        <taxon>Brochothrix</taxon>
    </lineage>
</organism>
<keyword evidence="3" id="KW-1185">Reference proteome</keyword>
<comment type="caution">
    <text evidence="2">The sequence shown here is derived from an EMBL/GenBank/DDBJ whole genome shotgun (WGS) entry which is preliminary data.</text>
</comment>
<evidence type="ECO:0000313" key="2">
    <source>
        <dbReference type="EMBL" id="EUJ40540.1"/>
    </source>
</evidence>
<dbReference type="RefSeq" id="WP_035314016.1">
    <property type="nucleotide sequence ID" value="NZ_AODH01000017.1"/>
</dbReference>
<sequence length="78" mass="8908">MENKFNGSFLTQQQGNALDGNVPINQTVESLFEHCLMNNRVLNLQGEIDEALDNRQQERFRLLVSELSSVQAHILSYT</sequence>
<name>W7CV31_9LIST</name>
<evidence type="ECO:0000259" key="1">
    <source>
        <dbReference type="Pfam" id="PF08858"/>
    </source>
</evidence>
<dbReference type="AlphaFoldDB" id="W7CV31"/>
<reference evidence="2 3" key="1">
    <citation type="submission" date="2012-12" db="EMBL/GenBank/DDBJ databases">
        <title>Novel taxa of Listeriaceae from agricultural environments in the United States.</title>
        <authorList>
            <person name="den Bakker H.C."/>
            <person name="Allred A."/>
            <person name="Warchocki S."/>
            <person name="Wright E.M."/>
            <person name="Burrell A."/>
            <person name="Nightingale K.K."/>
            <person name="Kephart D."/>
            <person name="Wiedmann M."/>
        </authorList>
    </citation>
    <scope>NUCLEOTIDE SEQUENCE [LARGE SCALE GENOMIC DNA]</scope>
    <source>
        <strain evidence="2 3">FSL F6-1037</strain>
    </source>
</reference>
<protein>
    <recommendedName>
        <fullName evidence="1">IDEAL domain-containing protein</fullName>
    </recommendedName>
</protein>
<accession>W7CV31</accession>
<gene>
    <name evidence="2" type="ORF">BCAMP_04879</name>
</gene>
<dbReference type="Pfam" id="PF08858">
    <property type="entry name" value="IDEAL"/>
    <property type="match status" value="1"/>
</dbReference>
<evidence type="ECO:0000313" key="3">
    <source>
        <dbReference type="Proteomes" id="UP000019243"/>
    </source>
</evidence>
<dbReference type="InterPro" id="IPR027393">
    <property type="entry name" value="Virus_scaffolding_prot_C"/>
</dbReference>
<dbReference type="EMBL" id="AODH01000017">
    <property type="protein sequence ID" value="EUJ40540.1"/>
    <property type="molecule type" value="Genomic_DNA"/>
</dbReference>
<dbReference type="STRING" id="1265861.BCAMP_04879"/>
<feature type="domain" description="IDEAL" evidence="1">
    <location>
        <begin position="44"/>
        <end position="67"/>
    </location>
</feature>
<proteinExistence type="predicted"/>
<dbReference type="InterPro" id="IPR014957">
    <property type="entry name" value="IDEAL_dom"/>
</dbReference>
<dbReference type="Proteomes" id="UP000019243">
    <property type="component" value="Unassembled WGS sequence"/>
</dbReference>